<dbReference type="PANTHER" id="PTHR34322:SF2">
    <property type="entry name" value="TRANSPOSASE IS200-LIKE DOMAIN-CONTAINING PROTEIN"/>
    <property type="match status" value="1"/>
</dbReference>
<comment type="caution">
    <text evidence="2">The sequence shown here is derived from an EMBL/GenBank/DDBJ whole genome shotgun (WGS) entry which is preliminary data.</text>
</comment>
<dbReference type="Proteomes" id="UP000178585">
    <property type="component" value="Unassembled WGS sequence"/>
</dbReference>
<evidence type="ECO:0000259" key="1">
    <source>
        <dbReference type="SMART" id="SM01321"/>
    </source>
</evidence>
<evidence type="ECO:0000313" key="2">
    <source>
        <dbReference type="EMBL" id="OGC86439.1"/>
    </source>
</evidence>
<gene>
    <name evidence="2" type="ORF">A2949_03190</name>
</gene>
<dbReference type="EMBL" id="MEWZ01000023">
    <property type="protein sequence ID" value="OGC86439.1"/>
    <property type="molecule type" value="Genomic_DNA"/>
</dbReference>
<sequence length="227" mass="26673">MAYRKPFGIGEFYHCYNRGVDKRRIFQQKKDYERFLSLLYICNGTKSVQISDRNDTSLYSILMNNSIDRGKSLTNIVAYALMPNHIHFVLKETDEKGIASFMQKVFTGYTMYFNRRYQRTGTLFAGPFKSRHIFDDRYLKQALPYVMLNPIELFEPKWKTGVRNIAACERWLPTYAYSSLPDFLKQKRPEGKLLGTVPESLYDSKPSLHKMLTTAQEYYRERGGETL</sequence>
<name>A0A1F4XXN7_9BACT</name>
<dbReference type="GO" id="GO:0003677">
    <property type="term" value="F:DNA binding"/>
    <property type="evidence" value="ECO:0007669"/>
    <property type="project" value="InterPro"/>
</dbReference>
<proteinExistence type="predicted"/>
<dbReference type="SUPFAM" id="SSF143422">
    <property type="entry name" value="Transposase IS200-like"/>
    <property type="match status" value="1"/>
</dbReference>
<feature type="domain" description="Transposase IS200-like" evidence="1">
    <location>
        <begin position="8"/>
        <end position="149"/>
    </location>
</feature>
<organism evidence="2 3">
    <name type="scientific">Candidatus Adlerbacteria bacterium RIFCSPLOWO2_01_FULL_54_21b</name>
    <dbReference type="NCBI Taxonomy" id="1797245"/>
    <lineage>
        <taxon>Bacteria</taxon>
        <taxon>Candidatus Adleribacteriota</taxon>
    </lineage>
</organism>
<dbReference type="GO" id="GO:0006313">
    <property type="term" value="P:DNA transposition"/>
    <property type="evidence" value="ECO:0007669"/>
    <property type="project" value="InterPro"/>
</dbReference>
<dbReference type="Gene3D" id="3.30.70.1290">
    <property type="entry name" value="Transposase IS200-like"/>
    <property type="match status" value="1"/>
</dbReference>
<protein>
    <recommendedName>
        <fullName evidence="1">Transposase IS200-like domain-containing protein</fullName>
    </recommendedName>
</protein>
<dbReference type="InterPro" id="IPR002686">
    <property type="entry name" value="Transposase_17"/>
</dbReference>
<dbReference type="GO" id="GO:0004803">
    <property type="term" value="F:transposase activity"/>
    <property type="evidence" value="ECO:0007669"/>
    <property type="project" value="InterPro"/>
</dbReference>
<dbReference type="PANTHER" id="PTHR34322">
    <property type="entry name" value="TRANSPOSASE, Y1_TNP DOMAIN-CONTAINING"/>
    <property type="match status" value="1"/>
</dbReference>
<accession>A0A1F4XXN7</accession>
<dbReference type="InterPro" id="IPR036515">
    <property type="entry name" value="Transposase_17_sf"/>
</dbReference>
<dbReference type="SMART" id="SM01321">
    <property type="entry name" value="Y1_Tnp"/>
    <property type="match status" value="1"/>
</dbReference>
<evidence type="ECO:0000313" key="3">
    <source>
        <dbReference type="Proteomes" id="UP000178585"/>
    </source>
</evidence>
<dbReference type="Pfam" id="PF01797">
    <property type="entry name" value="Y1_Tnp"/>
    <property type="match status" value="1"/>
</dbReference>
<reference evidence="2 3" key="1">
    <citation type="journal article" date="2016" name="Nat. Commun.">
        <title>Thousands of microbial genomes shed light on interconnected biogeochemical processes in an aquifer system.</title>
        <authorList>
            <person name="Anantharaman K."/>
            <person name="Brown C.T."/>
            <person name="Hug L.A."/>
            <person name="Sharon I."/>
            <person name="Castelle C.J."/>
            <person name="Probst A.J."/>
            <person name="Thomas B.C."/>
            <person name="Singh A."/>
            <person name="Wilkins M.J."/>
            <person name="Karaoz U."/>
            <person name="Brodie E.L."/>
            <person name="Williams K.H."/>
            <person name="Hubbard S.S."/>
            <person name="Banfield J.F."/>
        </authorList>
    </citation>
    <scope>NUCLEOTIDE SEQUENCE [LARGE SCALE GENOMIC DNA]</scope>
</reference>
<dbReference type="AlphaFoldDB" id="A0A1F4XXN7"/>